<proteinExistence type="predicted"/>
<feature type="region of interest" description="Disordered" evidence="5">
    <location>
        <begin position="116"/>
        <end position="172"/>
    </location>
</feature>
<evidence type="ECO:0000313" key="8">
    <source>
        <dbReference type="Proteomes" id="UP000037460"/>
    </source>
</evidence>
<keyword evidence="2 4" id="KW-0863">Zinc-finger</keyword>
<dbReference type="InterPro" id="IPR013083">
    <property type="entry name" value="Znf_RING/FYVE/PHD"/>
</dbReference>
<protein>
    <submittedName>
        <fullName evidence="7">Chromodomain-helicase-DNA-binding protein 5</fullName>
    </submittedName>
</protein>
<dbReference type="PANTHER" id="PTHR24102:SF28">
    <property type="entry name" value="PHD-TYPE DOMAIN-CONTAINING PROTEIN"/>
    <property type="match status" value="1"/>
</dbReference>
<dbReference type="PANTHER" id="PTHR24102">
    <property type="entry name" value="PHD FINGER PROTEIN"/>
    <property type="match status" value="1"/>
</dbReference>
<sequence>MLIASLIRCSECDFDVCARCYAMAAGWVAPETARAPSDGAVSGAQDGATTEGGAAAPAAERSRSDGCTSAVLSATERSAEPAPPPPHPTRAPCRAPVAPCRAPLGVRTSGRVVVPPSYAEPKWFGDEGEEECRQRRGAPTTARGKAAGSTARGPKGGKQRRGTKQRRSGYSKLDELPTMDTDEQCEACDLATWVDGNELLLCDGCPRAYHLRCLDPPLESVPVDDWICPSCKEKCEACGVETWAEGNELLLCDGCA</sequence>
<dbReference type="PROSITE" id="PS50016">
    <property type="entry name" value="ZF_PHD_2"/>
    <property type="match status" value="1"/>
</dbReference>
<dbReference type="OrthoDB" id="787137at2759"/>
<feature type="compositionally biased region" description="Basic residues" evidence="5">
    <location>
        <begin position="155"/>
        <end position="169"/>
    </location>
</feature>
<dbReference type="Pfam" id="PF00628">
    <property type="entry name" value="PHD"/>
    <property type="match status" value="1"/>
</dbReference>
<gene>
    <name evidence="7" type="ORF">Ctob_005917</name>
</gene>
<evidence type="ECO:0000256" key="5">
    <source>
        <dbReference type="SAM" id="MobiDB-lite"/>
    </source>
</evidence>
<keyword evidence="7" id="KW-0238">DNA-binding</keyword>
<evidence type="ECO:0000259" key="6">
    <source>
        <dbReference type="PROSITE" id="PS50016"/>
    </source>
</evidence>
<feature type="domain" description="PHD-type" evidence="6">
    <location>
        <begin position="182"/>
        <end position="234"/>
    </location>
</feature>
<name>A0A0M0JT84_9EUKA</name>
<keyword evidence="1" id="KW-0479">Metal-binding</keyword>
<dbReference type="InterPro" id="IPR011011">
    <property type="entry name" value="Znf_FYVE_PHD"/>
</dbReference>
<dbReference type="InterPro" id="IPR001965">
    <property type="entry name" value="Znf_PHD"/>
</dbReference>
<dbReference type="GO" id="GO:0004386">
    <property type="term" value="F:helicase activity"/>
    <property type="evidence" value="ECO:0007669"/>
    <property type="project" value="UniProtKB-KW"/>
</dbReference>
<dbReference type="GO" id="GO:0003677">
    <property type="term" value="F:DNA binding"/>
    <property type="evidence" value="ECO:0007669"/>
    <property type="project" value="UniProtKB-KW"/>
</dbReference>
<reference evidence="8" key="1">
    <citation type="journal article" date="2015" name="PLoS Genet.">
        <title>Genome Sequence and Transcriptome Analyses of Chrysochromulina tobin: Metabolic Tools for Enhanced Algal Fitness in the Prominent Order Prymnesiales (Haptophyceae).</title>
        <authorList>
            <person name="Hovde B.T."/>
            <person name="Deodato C.R."/>
            <person name="Hunsperger H.M."/>
            <person name="Ryken S.A."/>
            <person name="Yost W."/>
            <person name="Jha R.K."/>
            <person name="Patterson J."/>
            <person name="Monnat R.J. Jr."/>
            <person name="Barlow S.B."/>
            <person name="Starkenburg S.R."/>
            <person name="Cattolico R.A."/>
        </authorList>
    </citation>
    <scope>NUCLEOTIDE SEQUENCE</scope>
    <source>
        <strain evidence="8">CCMP291</strain>
    </source>
</reference>
<comment type="caution">
    <text evidence="7">The sequence shown here is derived from an EMBL/GenBank/DDBJ whole genome shotgun (WGS) entry which is preliminary data.</text>
</comment>
<dbReference type="InterPro" id="IPR019787">
    <property type="entry name" value="Znf_PHD-finger"/>
</dbReference>
<keyword evidence="7" id="KW-0347">Helicase</keyword>
<evidence type="ECO:0000256" key="3">
    <source>
        <dbReference type="ARBA" id="ARBA00022833"/>
    </source>
</evidence>
<feature type="region of interest" description="Disordered" evidence="5">
    <location>
        <begin position="34"/>
        <end position="94"/>
    </location>
</feature>
<evidence type="ECO:0000256" key="2">
    <source>
        <dbReference type="ARBA" id="ARBA00022771"/>
    </source>
</evidence>
<dbReference type="SUPFAM" id="SSF57903">
    <property type="entry name" value="FYVE/PHD zinc finger"/>
    <property type="match status" value="1"/>
</dbReference>
<feature type="compositionally biased region" description="Low complexity" evidence="5">
    <location>
        <begin position="43"/>
        <end position="59"/>
    </location>
</feature>
<dbReference type="Proteomes" id="UP000037460">
    <property type="component" value="Unassembled WGS sequence"/>
</dbReference>
<dbReference type="SMART" id="SM00249">
    <property type="entry name" value="PHD"/>
    <property type="match status" value="1"/>
</dbReference>
<dbReference type="GO" id="GO:0008270">
    <property type="term" value="F:zinc ion binding"/>
    <property type="evidence" value="ECO:0007669"/>
    <property type="project" value="UniProtKB-KW"/>
</dbReference>
<keyword evidence="7" id="KW-0547">Nucleotide-binding</keyword>
<keyword evidence="3" id="KW-0862">Zinc</keyword>
<evidence type="ECO:0000256" key="4">
    <source>
        <dbReference type="PROSITE-ProRule" id="PRU00146"/>
    </source>
</evidence>
<evidence type="ECO:0000256" key="1">
    <source>
        <dbReference type="ARBA" id="ARBA00022723"/>
    </source>
</evidence>
<accession>A0A0M0JT84</accession>
<keyword evidence="7" id="KW-0067">ATP-binding</keyword>
<dbReference type="EMBL" id="JWZX01002409">
    <property type="protein sequence ID" value="KOO29487.1"/>
    <property type="molecule type" value="Genomic_DNA"/>
</dbReference>
<keyword evidence="8" id="KW-1185">Reference proteome</keyword>
<dbReference type="Gene3D" id="3.30.40.10">
    <property type="entry name" value="Zinc/RING finger domain, C3HC4 (zinc finger)"/>
    <property type="match status" value="1"/>
</dbReference>
<keyword evidence="7" id="KW-0378">Hydrolase</keyword>
<dbReference type="AlphaFoldDB" id="A0A0M0JT84"/>
<organism evidence="7 8">
    <name type="scientific">Chrysochromulina tobinii</name>
    <dbReference type="NCBI Taxonomy" id="1460289"/>
    <lineage>
        <taxon>Eukaryota</taxon>
        <taxon>Haptista</taxon>
        <taxon>Haptophyta</taxon>
        <taxon>Prymnesiophyceae</taxon>
        <taxon>Prymnesiales</taxon>
        <taxon>Chrysochromulinaceae</taxon>
        <taxon>Chrysochromulina</taxon>
    </lineage>
</organism>
<evidence type="ECO:0000313" key="7">
    <source>
        <dbReference type="EMBL" id="KOO29487.1"/>
    </source>
</evidence>